<comment type="caution">
    <text evidence="1">The sequence shown here is derived from an EMBL/GenBank/DDBJ whole genome shotgun (WGS) entry which is preliminary data.</text>
</comment>
<proteinExistence type="predicted"/>
<dbReference type="EMBL" id="JAHRIO010047211">
    <property type="protein sequence ID" value="MEQ2173598.1"/>
    <property type="molecule type" value="Genomic_DNA"/>
</dbReference>
<protein>
    <submittedName>
        <fullName evidence="1">Uncharacterized protein</fullName>
    </submittedName>
</protein>
<keyword evidence="2" id="KW-1185">Reference proteome</keyword>
<sequence length="56" mass="6476">NHRLTFLQLRDDTLLQSSRGTVDFGLQLSLRSVQTHRKGCWVIHLKTGLLMSVDRQ</sequence>
<evidence type="ECO:0000313" key="1">
    <source>
        <dbReference type="EMBL" id="MEQ2173598.1"/>
    </source>
</evidence>
<evidence type="ECO:0000313" key="2">
    <source>
        <dbReference type="Proteomes" id="UP001476798"/>
    </source>
</evidence>
<name>A0ABV0NQG1_9TELE</name>
<accession>A0ABV0NQG1</accession>
<organism evidence="1 2">
    <name type="scientific">Goodea atripinnis</name>
    <dbReference type="NCBI Taxonomy" id="208336"/>
    <lineage>
        <taxon>Eukaryota</taxon>
        <taxon>Metazoa</taxon>
        <taxon>Chordata</taxon>
        <taxon>Craniata</taxon>
        <taxon>Vertebrata</taxon>
        <taxon>Euteleostomi</taxon>
        <taxon>Actinopterygii</taxon>
        <taxon>Neopterygii</taxon>
        <taxon>Teleostei</taxon>
        <taxon>Neoteleostei</taxon>
        <taxon>Acanthomorphata</taxon>
        <taxon>Ovalentaria</taxon>
        <taxon>Atherinomorphae</taxon>
        <taxon>Cyprinodontiformes</taxon>
        <taxon>Goodeidae</taxon>
        <taxon>Goodea</taxon>
    </lineage>
</organism>
<feature type="non-terminal residue" evidence="1">
    <location>
        <position position="1"/>
    </location>
</feature>
<dbReference type="Proteomes" id="UP001476798">
    <property type="component" value="Unassembled WGS sequence"/>
</dbReference>
<reference evidence="1 2" key="1">
    <citation type="submission" date="2021-06" db="EMBL/GenBank/DDBJ databases">
        <authorList>
            <person name="Palmer J.M."/>
        </authorList>
    </citation>
    <scope>NUCLEOTIDE SEQUENCE [LARGE SCALE GENOMIC DNA]</scope>
    <source>
        <strain evidence="1 2">GA_2019</strain>
        <tissue evidence="1">Muscle</tissue>
    </source>
</reference>
<gene>
    <name evidence="1" type="ORF">GOODEAATRI_033643</name>
</gene>